<proteinExistence type="predicted"/>
<dbReference type="InterPro" id="IPR050483">
    <property type="entry name" value="CoA-transferase_III_domain"/>
</dbReference>
<dbReference type="PANTHER" id="PTHR48207:SF4">
    <property type="entry name" value="BLL6097 PROTEIN"/>
    <property type="match status" value="1"/>
</dbReference>
<dbReference type="EMBL" id="JBEWSZ010000019">
    <property type="protein sequence ID" value="MET2833024.1"/>
    <property type="molecule type" value="Genomic_DNA"/>
</dbReference>
<evidence type="ECO:0000313" key="3">
    <source>
        <dbReference type="Proteomes" id="UP001548832"/>
    </source>
</evidence>
<dbReference type="EC" id="2.8.3.-" evidence="2"/>
<dbReference type="InterPro" id="IPR003673">
    <property type="entry name" value="CoA-Trfase_fam_III"/>
</dbReference>
<name>A0ABV2DST0_9HYPH</name>
<dbReference type="Gene3D" id="3.30.1540.10">
    <property type="entry name" value="formyl-coa transferase, domain 3"/>
    <property type="match status" value="1"/>
</dbReference>
<dbReference type="Pfam" id="PF02515">
    <property type="entry name" value="CoA_transf_3"/>
    <property type="match status" value="1"/>
</dbReference>
<organism evidence="2 3">
    <name type="scientific">Mesorhizobium shangrilense</name>
    <dbReference type="NCBI Taxonomy" id="460060"/>
    <lineage>
        <taxon>Bacteria</taxon>
        <taxon>Pseudomonadati</taxon>
        <taxon>Pseudomonadota</taxon>
        <taxon>Alphaproteobacteria</taxon>
        <taxon>Hyphomicrobiales</taxon>
        <taxon>Phyllobacteriaceae</taxon>
        <taxon>Mesorhizobium</taxon>
    </lineage>
</organism>
<dbReference type="InterPro" id="IPR023606">
    <property type="entry name" value="CoA-Trfase_III_dom_1_sf"/>
</dbReference>
<accession>A0ABV2DST0</accession>
<dbReference type="Proteomes" id="UP001548832">
    <property type="component" value="Unassembled WGS sequence"/>
</dbReference>
<sequence length="412" mass="44707">MNGPAPLDGIRVVDFSGYIAGPFCTQMLGDMGADIIKVEPPSGEQWRGQDPFASGFSKSFVALNRNKRSIVLDLKSEKDRDVARGLIASADVMVHNYRPGVPERLGISYCAVKELNPKLIYASNSAYGQKGPRAHQAGYDLVIQAVSGLIASNPNPDGKAPRRYAGIALIDFTAGQMLALGILSALIQRVRTGVGRKIETTLIEAALSLQRQKLVSIEALDGAHPQKAPGTVRERMQAAASQMNDLVERELYYRTFETSDGYVTIGCLNVPQRKHFMAIVGLDDPWFENPDALPQTEDEDLRRRALTSYAEAEFVKKSSATWVTAFEACGVPCAPVQMSSDLMFDEQVAAGGYFIDFTMPEFGHVRTMGPGISINGQPQGHRPPPALGQHTKEILDELAALQVAAVSADGDR</sequence>
<dbReference type="RefSeq" id="WP_354465252.1">
    <property type="nucleotide sequence ID" value="NZ_JBEWSZ010000019.1"/>
</dbReference>
<evidence type="ECO:0000313" key="2">
    <source>
        <dbReference type="EMBL" id="MET2833024.1"/>
    </source>
</evidence>
<keyword evidence="1 2" id="KW-0808">Transferase</keyword>
<keyword evidence="3" id="KW-1185">Reference proteome</keyword>
<comment type="caution">
    <text evidence="2">The sequence shown here is derived from an EMBL/GenBank/DDBJ whole genome shotgun (WGS) entry which is preliminary data.</text>
</comment>
<gene>
    <name evidence="2" type="ORF">ABVQ20_39650</name>
</gene>
<protein>
    <submittedName>
        <fullName evidence="2">CoA transferase</fullName>
        <ecNumber evidence="2">2.8.3.-</ecNumber>
    </submittedName>
</protein>
<dbReference type="GO" id="GO:0016740">
    <property type="term" value="F:transferase activity"/>
    <property type="evidence" value="ECO:0007669"/>
    <property type="project" value="UniProtKB-KW"/>
</dbReference>
<dbReference type="PANTHER" id="PTHR48207">
    <property type="entry name" value="SUCCINATE--HYDROXYMETHYLGLUTARATE COA-TRANSFERASE"/>
    <property type="match status" value="1"/>
</dbReference>
<evidence type="ECO:0000256" key="1">
    <source>
        <dbReference type="ARBA" id="ARBA00022679"/>
    </source>
</evidence>
<reference evidence="2 3" key="1">
    <citation type="submission" date="2024-06" db="EMBL/GenBank/DDBJ databases">
        <authorList>
            <person name="Kim D.-U."/>
        </authorList>
    </citation>
    <scope>NUCLEOTIDE SEQUENCE [LARGE SCALE GENOMIC DNA]</scope>
    <source>
        <strain evidence="2 3">KACC15460</strain>
    </source>
</reference>
<dbReference type="InterPro" id="IPR044855">
    <property type="entry name" value="CoA-Trfase_III_dom3_sf"/>
</dbReference>
<dbReference type="Gene3D" id="3.40.50.10540">
    <property type="entry name" value="Crotonobetainyl-coa:carnitine coa-transferase, domain 1"/>
    <property type="match status" value="1"/>
</dbReference>
<dbReference type="SUPFAM" id="SSF89796">
    <property type="entry name" value="CoA-transferase family III (CaiB/BaiF)"/>
    <property type="match status" value="1"/>
</dbReference>